<keyword evidence="11" id="KW-1185">Reference proteome</keyword>
<comment type="caution">
    <text evidence="10">The sequence shown here is derived from an EMBL/GenBank/DDBJ whole genome shotgun (WGS) entry which is preliminary data.</text>
</comment>
<keyword evidence="4" id="KW-0997">Cell inner membrane</keyword>
<feature type="domain" description="DUF883" evidence="9">
    <location>
        <begin position="71"/>
        <end position="100"/>
    </location>
</feature>
<feature type="domain" description="DUF883" evidence="8">
    <location>
        <begin position="10"/>
        <end position="57"/>
    </location>
</feature>
<evidence type="ECO:0000256" key="2">
    <source>
        <dbReference type="ARBA" id="ARBA00010423"/>
    </source>
</evidence>
<dbReference type="Pfam" id="PF05957">
    <property type="entry name" value="DUF883"/>
    <property type="match status" value="1"/>
</dbReference>
<keyword evidence="7" id="KW-0472">Membrane</keyword>
<evidence type="ECO:0000259" key="9">
    <source>
        <dbReference type="Pfam" id="PF19029"/>
    </source>
</evidence>
<reference evidence="11" key="1">
    <citation type="journal article" date="2019" name="Int. J. Syst. Evol. Microbiol.">
        <title>The Global Catalogue of Microorganisms (GCM) 10K type strain sequencing project: providing services to taxonomists for standard genome sequencing and annotation.</title>
        <authorList>
            <consortium name="The Broad Institute Genomics Platform"/>
            <consortium name="The Broad Institute Genome Sequencing Center for Infectious Disease"/>
            <person name="Wu L."/>
            <person name="Ma J."/>
        </authorList>
    </citation>
    <scope>NUCLEOTIDE SEQUENCE [LARGE SCALE GENOMIC DNA]</scope>
    <source>
        <strain evidence="11">JCM 17066</strain>
    </source>
</reference>
<dbReference type="InterPro" id="IPR043604">
    <property type="entry name" value="DUF883_N"/>
</dbReference>
<gene>
    <name evidence="10" type="ORF">ACFPM8_07565</name>
</gene>
<comment type="similarity">
    <text evidence="2">Belongs to the ElaB/YgaM/YqjD family.</text>
</comment>
<evidence type="ECO:0000256" key="7">
    <source>
        <dbReference type="ARBA" id="ARBA00023136"/>
    </source>
</evidence>
<keyword evidence="6" id="KW-1133">Transmembrane helix</keyword>
<dbReference type="Pfam" id="PF19029">
    <property type="entry name" value="DUF883_C"/>
    <property type="match status" value="1"/>
</dbReference>
<comment type="subcellular location">
    <subcellularLocation>
        <location evidence="1">Cell inner membrane</location>
        <topology evidence="1">Single-pass membrane protein</topology>
    </subcellularLocation>
</comment>
<dbReference type="Proteomes" id="UP001596045">
    <property type="component" value="Unassembled WGS sequence"/>
</dbReference>
<dbReference type="EMBL" id="JBHSMT010000013">
    <property type="protein sequence ID" value="MFC5473814.1"/>
    <property type="molecule type" value="Genomic_DNA"/>
</dbReference>
<organism evidence="10 11">
    <name type="scientific">Paraherbaspirillum soli</name>
    <dbReference type="NCBI Taxonomy" id="631222"/>
    <lineage>
        <taxon>Bacteria</taxon>
        <taxon>Pseudomonadati</taxon>
        <taxon>Pseudomonadota</taxon>
        <taxon>Betaproteobacteria</taxon>
        <taxon>Burkholderiales</taxon>
        <taxon>Oxalobacteraceae</taxon>
        <taxon>Paraherbaspirillum</taxon>
    </lineage>
</organism>
<evidence type="ECO:0000313" key="11">
    <source>
        <dbReference type="Proteomes" id="UP001596045"/>
    </source>
</evidence>
<evidence type="ECO:0000256" key="3">
    <source>
        <dbReference type="ARBA" id="ARBA00022475"/>
    </source>
</evidence>
<evidence type="ECO:0000256" key="1">
    <source>
        <dbReference type="ARBA" id="ARBA00004377"/>
    </source>
</evidence>
<dbReference type="PANTHER" id="PTHR35893">
    <property type="entry name" value="INNER MEMBRANE PROTEIN-RELATED"/>
    <property type="match status" value="1"/>
</dbReference>
<dbReference type="InterPro" id="IPR043605">
    <property type="entry name" value="DUF883_C"/>
</dbReference>
<dbReference type="InterPro" id="IPR010279">
    <property type="entry name" value="YqjD/ElaB"/>
</dbReference>
<sequence>MLESNLKLISNDIKTLIKDAQTLLQAAAALPGEKAEEVRNRAMRLLDTALAKAQEAQTSVLDAGKEMAVSADDYVKENPWRAIATAAGVGLLVGVILARK</sequence>
<evidence type="ECO:0000313" key="10">
    <source>
        <dbReference type="EMBL" id="MFC5473814.1"/>
    </source>
</evidence>
<evidence type="ECO:0000256" key="5">
    <source>
        <dbReference type="ARBA" id="ARBA00022692"/>
    </source>
</evidence>
<dbReference type="RefSeq" id="WP_378996674.1">
    <property type="nucleotide sequence ID" value="NZ_JBHSMT010000013.1"/>
</dbReference>
<accession>A0ABW0M7N6</accession>
<keyword evidence="3" id="KW-1003">Cell membrane</keyword>
<evidence type="ECO:0000256" key="4">
    <source>
        <dbReference type="ARBA" id="ARBA00022519"/>
    </source>
</evidence>
<evidence type="ECO:0000256" key="6">
    <source>
        <dbReference type="ARBA" id="ARBA00022989"/>
    </source>
</evidence>
<proteinExistence type="inferred from homology"/>
<name>A0ABW0M7N6_9BURK</name>
<dbReference type="PANTHER" id="PTHR35893:SF3">
    <property type="entry name" value="INNER MEMBRANE PROTEIN"/>
    <property type="match status" value="1"/>
</dbReference>
<keyword evidence="5" id="KW-0812">Transmembrane</keyword>
<evidence type="ECO:0000259" key="8">
    <source>
        <dbReference type="Pfam" id="PF05957"/>
    </source>
</evidence>
<protein>
    <submittedName>
        <fullName evidence="10">YqjD family protein</fullName>
    </submittedName>
</protein>